<sequence>MKSEPFPRLWAQHSVGDKTHGGKRINHPVAGELDLSYETLALPGDSDQVLVIYTAVAGSPTEERLRLLASWSA</sequence>
<dbReference type="PANTHER" id="PTHR35010:SF2">
    <property type="entry name" value="BLL4672 PROTEIN"/>
    <property type="match status" value="1"/>
</dbReference>
<reference evidence="2 3" key="1">
    <citation type="submission" date="2018-05" db="EMBL/GenBank/DDBJ databases">
        <title>Evolution of GPA BGCs.</title>
        <authorList>
            <person name="Waglechner N."/>
            <person name="Wright G.D."/>
        </authorList>
    </citation>
    <scope>NUCLEOTIDE SEQUENCE [LARGE SCALE GENOMIC DNA]</scope>
    <source>
        <strain evidence="2 3">A82846</strain>
    </source>
</reference>
<dbReference type="OrthoDB" id="4790304at2"/>
<evidence type="ECO:0000313" key="3">
    <source>
        <dbReference type="Proteomes" id="UP000287547"/>
    </source>
</evidence>
<proteinExistence type="predicted"/>
<protein>
    <recommendedName>
        <fullName evidence="1">MmyB-like transcription regulator ligand binding domain-containing protein</fullName>
    </recommendedName>
</protein>
<dbReference type="EMBL" id="QHKI01000002">
    <property type="protein sequence ID" value="RSM90780.1"/>
    <property type="molecule type" value="Genomic_DNA"/>
</dbReference>
<dbReference type="PANTHER" id="PTHR35010">
    <property type="entry name" value="BLL4672 PROTEIN-RELATED"/>
    <property type="match status" value="1"/>
</dbReference>
<dbReference type="Pfam" id="PF17765">
    <property type="entry name" value="MLTR_LBD"/>
    <property type="match status" value="1"/>
</dbReference>
<comment type="caution">
    <text evidence="2">The sequence shown here is derived from an EMBL/GenBank/DDBJ whole genome shotgun (WGS) entry which is preliminary data.</text>
</comment>
<dbReference type="Proteomes" id="UP000287547">
    <property type="component" value="Unassembled WGS sequence"/>
</dbReference>
<gene>
    <name evidence="2" type="ORF">DMH04_04830</name>
</gene>
<dbReference type="AlphaFoldDB" id="A0A428ZRV0"/>
<organism evidence="2 3">
    <name type="scientific">Kibdelosporangium aridum</name>
    <dbReference type="NCBI Taxonomy" id="2030"/>
    <lineage>
        <taxon>Bacteria</taxon>
        <taxon>Bacillati</taxon>
        <taxon>Actinomycetota</taxon>
        <taxon>Actinomycetes</taxon>
        <taxon>Pseudonocardiales</taxon>
        <taxon>Pseudonocardiaceae</taxon>
        <taxon>Kibdelosporangium</taxon>
    </lineage>
</organism>
<evidence type="ECO:0000259" key="1">
    <source>
        <dbReference type="Pfam" id="PF17765"/>
    </source>
</evidence>
<feature type="domain" description="MmyB-like transcription regulator ligand binding" evidence="1">
    <location>
        <begin position="2"/>
        <end position="68"/>
    </location>
</feature>
<evidence type="ECO:0000313" key="2">
    <source>
        <dbReference type="EMBL" id="RSM90780.1"/>
    </source>
</evidence>
<dbReference type="InterPro" id="IPR041413">
    <property type="entry name" value="MLTR_LBD"/>
</dbReference>
<name>A0A428ZRV0_KIBAR</name>
<dbReference type="Gene3D" id="3.30.450.180">
    <property type="match status" value="1"/>
</dbReference>
<accession>A0A428ZRV0</accession>